<dbReference type="Proteomes" id="UP000530928">
    <property type="component" value="Unassembled WGS sequence"/>
</dbReference>
<evidence type="ECO:0000256" key="2">
    <source>
        <dbReference type="ARBA" id="ARBA00023125"/>
    </source>
</evidence>
<dbReference type="PANTHER" id="PTHR43214">
    <property type="entry name" value="TWO-COMPONENT RESPONSE REGULATOR"/>
    <property type="match status" value="1"/>
</dbReference>
<dbReference type="GO" id="GO:0006355">
    <property type="term" value="P:regulation of DNA-templated transcription"/>
    <property type="evidence" value="ECO:0007669"/>
    <property type="project" value="InterPro"/>
</dbReference>
<dbReference type="GO" id="GO:0003677">
    <property type="term" value="F:DNA binding"/>
    <property type="evidence" value="ECO:0007669"/>
    <property type="project" value="UniProtKB-KW"/>
</dbReference>
<accession>A0A7W0CQE6</accession>
<evidence type="ECO:0000259" key="4">
    <source>
        <dbReference type="PROSITE" id="PS50043"/>
    </source>
</evidence>
<feature type="domain" description="HTH luxR-type" evidence="4">
    <location>
        <begin position="218"/>
        <end position="283"/>
    </location>
</feature>
<keyword evidence="2 5" id="KW-0238">DNA-binding</keyword>
<dbReference type="InterPro" id="IPR036388">
    <property type="entry name" value="WH-like_DNA-bd_sf"/>
</dbReference>
<dbReference type="SUPFAM" id="SSF46894">
    <property type="entry name" value="C-terminal effector domain of the bipartite response regulators"/>
    <property type="match status" value="1"/>
</dbReference>
<sequence>MAVDTFSRGPDLTDQGGIMMSSLRAKDLRAVLEFTVAALRVRTFAHVRPLLAEVAGLVGSATATLTQLNLRTQHEVAVFWPAHRPDLSVLPAYAALGHTHPLREPLSRLAAAPRHGLPLRLSDVVGARQWQATPLYREAMYGTSDQLCLPLSFHGPVTQAITLSRTRGTFTDRQRDLLAASAAHVGTAMRRVPLHGQFALQLAPQAARVPFAVAGERGARPGLELSRREGEVLRLVAEGLTDAQIARRLGVRPATVSKHLHRVYSRLGLRNRAEAARLWADHGGERVG</sequence>
<gene>
    <name evidence="5" type="ORF">HNR30_006830</name>
</gene>
<dbReference type="AlphaFoldDB" id="A0A7W0CQE6"/>
<dbReference type="Pfam" id="PF00196">
    <property type="entry name" value="GerE"/>
    <property type="match status" value="1"/>
</dbReference>
<evidence type="ECO:0000256" key="1">
    <source>
        <dbReference type="ARBA" id="ARBA00023015"/>
    </source>
</evidence>
<dbReference type="PROSITE" id="PS50043">
    <property type="entry name" value="HTH_LUXR_2"/>
    <property type="match status" value="1"/>
</dbReference>
<reference evidence="5 6" key="1">
    <citation type="submission" date="2020-07" db="EMBL/GenBank/DDBJ databases">
        <title>Genomic Encyclopedia of Type Strains, Phase IV (KMG-IV): sequencing the most valuable type-strain genomes for metagenomic binning, comparative biology and taxonomic classification.</title>
        <authorList>
            <person name="Goeker M."/>
        </authorList>
    </citation>
    <scope>NUCLEOTIDE SEQUENCE [LARGE SCALE GENOMIC DNA]</scope>
    <source>
        <strain evidence="5 6">DSM 45533</strain>
    </source>
</reference>
<name>A0A7W0CQE6_9ACTN</name>
<keyword evidence="3" id="KW-0804">Transcription</keyword>
<evidence type="ECO:0000256" key="3">
    <source>
        <dbReference type="ARBA" id="ARBA00023163"/>
    </source>
</evidence>
<dbReference type="InterPro" id="IPR029016">
    <property type="entry name" value="GAF-like_dom_sf"/>
</dbReference>
<organism evidence="5 6">
    <name type="scientific">Nonomuraea soli</name>
    <dbReference type="NCBI Taxonomy" id="1032476"/>
    <lineage>
        <taxon>Bacteria</taxon>
        <taxon>Bacillati</taxon>
        <taxon>Actinomycetota</taxon>
        <taxon>Actinomycetes</taxon>
        <taxon>Streptosporangiales</taxon>
        <taxon>Streptosporangiaceae</taxon>
        <taxon>Nonomuraea</taxon>
    </lineage>
</organism>
<dbReference type="SUPFAM" id="SSF55781">
    <property type="entry name" value="GAF domain-like"/>
    <property type="match status" value="1"/>
</dbReference>
<comment type="caution">
    <text evidence="5">The sequence shown here is derived from an EMBL/GenBank/DDBJ whole genome shotgun (WGS) entry which is preliminary data.</text>
</comment>
<keyword evidence="1" id="KW-0805">Transcription regulation</keyword>
<dbReference type="Gene3D" id="3.30.450.40">
    <property type="match status" value="1"/>
</dbReference>
<keyword evidence="6" id="KW-1185">Reference proteome</keyword>
<dbReference type="Gene3D" id="1.10.10.10">
    <property type="entry name" value="Winged helix-like DNA-binding domain superfamily/Winged helix DNA-binding domain"/>
    <property type="match status" value="1"/>
</dbReference>
<dbReference type="CDD" id="cd06170">
    <property type="entry name" value="LuxR_C_like"/>
    <property type="match status" value="1"/>
</dbReference>
<evidence type="ECO:0000313" key="6">
    <source>
        <dbReference type="Proteomes" id="UP000530928"/>
    </source>
</evidence>
<dbReference type="InterPro" id="IPR016032">
    <property type="entry name" value="Sig_transdc_resp-reg_C-effctor"/>
</dbReference>
<proteinExistence type="predicted"/>
<dbReference type="InterPro" id="IPR000792">
    <property type="entry name" value="Tscrpt_reg_LuxR_C"/>
</dbReference>
<dbReference type="InterPro" id="IPR039420">
    <property type="entry name" value="WalR-like"/>
</dbReference>
<dbReference type="RefSeq" id="WP_220134300.1">
    <property type="nucleotide sequence ID" value="NZ_BAABAM010000009.1"/>
</dbReference>
<dbReference type="EMBL" id="JACDUR010000007">
    <property type="protein sequence ID" value="MBA2895444.1"/>
    <property type="molecule type" value="Genomic_DNA"/>
</dbReference>
<protein>
    <submittedName>
        <fullName evidence="5">DNA-binding CsgD family transcriptional regulator</fullName>
    </submittedName>
</protein>
<dbReference type="PRINTS" id="PR00038">
    <property type="entry name" value="HTHLUXR"/>
</dbReference>
<evidence type="ECO:0000313" key="5">
    <source>
        <dbReference type="EMBL" id="MBA2895444.1"/>
    </source>
</evidence>
<dbReference type="SMART" id="SM00421">
    <property type="entry name" value="HTH_LUXR"/>
    <property type="match status" value="1"/>
</dbReference>